<organism evidence="1 2">
    <name type="scientific">Hebeloma cylindrosporum</name>
    <dbReference type="NCBI Taxonomy" id="76867"/>
    <lineage>
        <taxon>Eukaryota</taxon>
        <taxon>Fungi</taxon>
        <taxon>Dikarya</taxon>
        <taxon>Basidiomycota</taxon>
        <taxon>Agaricomycotina</taxon>
        <taxon>Agaricomycetes</taxon>
        <taxon>Agaricomycetidae</taxon>
        <taxon>Agaricales</taxon>
        <taxon>Agaricineae</taxon>
        <taxon>Hymenogastraceae</taxon>
        <taxon>Hebeloma</taxon>
    </lineage>
</organism>
<protein>
    <submittedName>
        <fullName evidence="1">Uncharacterized protein</fullName>
    </submittedName>
</protein>
<name>A0A0C2YAA3_HEBCY</name>
<dbReference type="EMBL" id="KN831794">
    <property type="protein sequence ID" value="KIM37957.1"/>
    <property type="molecule type" value="Genomic_DNA"/>
</dbReference>
<dbReference type="OrthoDB" id="3214991at2759"/>
<accession>A0A0C2YAA3</accession>
<evidence type="ECO:0000313" key="1">
    <source>
        <dbReference type="EMBL" id="KIM37957.1"/>
    </source>
</evidence>
<proteinExistence type="predicted"/>
<sequence length="249" mass="27605">MLFILGLCPNPLDPCVFQFAAHGLKLEALHSAFISEWHLKLRAKLFTWNQAGPKGDISSFDIFLEETLGFGAHTVQLRTESSHGLQQSLLGPEPPFHPEWNGFNFLSVLKSFEEGSEGFFSLFWTSYIQAYELLAHHFLFNDTPVIAGLNSVLAQANSIPIKEKIIAFLQGTGIPCLAQFDREKPAFGSFPGSPFIDPDSEAISQINIVNETDGQYPGHHQVNGILMAFASKPVYTLFDCQHLILPTSP</sequence>
<gene>
    <name evidence="1" type="ORF">M413DRAFT_30604</name>
</gene>
<dbReference type="HOGENOM" id="CLU_1115860_0_0_1"/>
<dbReference type="AlphaFoldDB" id="A0A0C2YAA3"/>
<reference evidence="1 2" key="1">
    <citation type="submission" date="2014-04" db="EMBL/GenBank/DDBJ databases">
        <authorList>
            <consortium name="DOE Joint Genome Institute"/>
            <person name="Kuo A."/>
            <person name="Gay G."/>
            <person name="Dore J."/>
            <person name="Kohler A."/>
            <person name="Nagy L.G."/>
            <person name="Floudas D."/>
            <person name="Copeland A."/>
            <person name="Barry K.W."/>
            <person name="Cichocki N."/>
            <person name="Veneault-Fourrey C."/>
            <person name="LaButti K."/>
            <person name="Lindquist E.A."/>
            <person name="Lipzen A."/>
            <person name="Lundell T."/>
            <person name="Morin E."/>
            <person name="Murat C."/>
            <person name="Sun H."/>
            <person name="Tunlid A."/>
            <person name="Henrissat B."/>
            <person name="Grigoriev I.V."/>
            <person name="Hibbett D.S."/>
            <person name="Martin F."/>
            <person name="Nordberg H.P."/>
            <person name="Cantor M.N."/>
            <person name="Hua S.X."/>
        </authorList>
    </citation>
    <scope>NUCLEOTIDE SEQUENCE [LARGE SCALE GENOMIC DNA]</scope>
    <source>
        <strain evidence="2">h7</strain>
    </source>
</reference>
<evidence type="ECO:0000313" key="2">
    <source>
        <dbReference type="Proteomes" id="UP000053424"/>
    </source>
</evidence>
<dbReference type="Proteomes" id="UP000053424">
    <property type="component" value="Unassembled WGS sequence"/>
</dbReference>
<keyword evidence="2" id="KW-1185">Reference proteome</keyword>
<reference evidence="2" key="2">
    <citation type="submission" date="2015-01" db="EMBL/GenBank/DDBJ databases">
        <title>Evolutionary Origins and Diversification of the Mycorrhizal Mutualists.</title>
        <authorList>
            <consortium name="DOE Joint Genome Institute"/>
            <consortium name="Mycorrhizal Genomics Consortium"/>
            <person name="Kohler A."/>
            <person name="Kuo A."/>
            <person name="Nagy L.G."/>
            <person name="Floudas D."/>
            <person name="Copeland A."/>
            <person name="Barry K.W."/>
            <person name="Cichocki N."/>
            <person name="Veneault-Fourrey C."/>
            <person name="LaButti K."/>
            <person name="Lindquist E.A."/>
            <person name="Lipzen A."/>
            <person name="Lundell T."/>
            <person name="Morin E."/>
            <person name="Murat C."/>
            <person name="Riley R."/>
            <person name="Ohm R."/>
            <person name="Sun H."/>
            <person name="Tunlid A."/>
            <person name="Henrissat B."/>
            <person name="Grigoriev I.V."/>
            <person name="Hibbett D.S."/>
            <person name="Martin F."/>
        </authorList>
    </citation>
    <scope>NUCLEOTIDE SEQUENCE [LARGE SCALE GENOMIC DNA]</scope>
    <source>
        <strain evidence="2">h7</strain>
    </source>
</reference>